<gene>
    <name evidence="1" type="ORF">HMPREF0027_1817</name>
</gene>
<keyword evidence="2" id="KW-1185">Reference proteome</keyword>
<dbReference type="EMBL" id="AEVG01000122">
    <property type="protein sequence ID" value="EFX91114.1"/>
    <property type="molecule type" value="Genomic_DNA"/>
</dbReference>
<dbReference type="AlphaFoldDB" id="E8KJ00"/>
<evidence type="ECO:0000313" key="1">
    <source>
        <dbReference type="EMBL" id="EFX91114.1"/>
    </source>
</evidence>
<dbReference type="Proteomes" id="UP000005467">
    <property type="component" value="Unassembled WGS sequence"/>
</dbReference>
<comment type="caution">
    <text evidence="1">The sequence shown here is derived from an EMBL/GenBank/DDBJ whole genome shotgun (WGS) entry which is preliminary data.</text>
</comment>
<name>E8KJ00_9PAST</name>
<accession>E8KJ00</accession>
<dbReference type="HOGENOM" id="CLU_3094708_0_0_6"/>
<protein>
    <submittedName>
        <fullName evidence="1">Uncharacterized protein</fullName>
    </submittedName>
</protein>
<proteinExistence type="predicted"/>
<organism evidence="1 2">
    <name type="scientific">Actinobacillus ureae ATCC 25976</name>
    <dbReference type="NCBI Taxonomy" id="887324"/>
    <lineage>
        <taxon>Bacteria</taxon>
        <taxon>Pseudomonadati</taxon>
        <taxon>Pseudomonadota</taxon>
        <taxon>Gammaproteobacteria</taxon>
        <taxon>Pasteurellales</taxon>
        <taxon>Pasteurellaceae</taxon>
        <taxon>Actinobacillus</taxon>
    </lineage>
</organism>
<reference evidence="1 2" key="1">
    <citation type="submission" date="2011-01" db="EMBL/GenBank/DDBJ databases">
        <authorList>
            <person name="Muzny D."/>
            <person name="Qin X."/>
            <person name="Deng J."/>
            <person name="Jiang H."/>
            <person name="Liu Y."/>
            <person name="Qu J."/>
            <person name="Song X.-Z."/>
            <person name="Zhang L."/>
            <person name="Thornton R."/>
            <person name="Coyle M."/>
            <person name="Francisco L."/>
            <person name="Jackson L."/>
            <person name="Javaid M."/>
            <person name="Korchina V."/>
            <person name="Kovar C."/>
            <person name="Mata R."/>
            <person name="Mathew T."/>
            <person name="Ngo R."/>
            <person name="Nguyen L."/>
            <person name="Nguyen N."/>
            <person name="Okwuonu G."/>
            <person name="Ongeri F."/>
            <person name="Pham C."/>
            <person name="Simmons D."/>
            <person name="Wilczek-Boney K."/>
            <person name="Hale W."/>
            <person name="Jakkamsetti A."/>
            <person name="Pham P."/>
            <person name="Ruth R."/>
            <person name="San Lucas F."/>
            <person name="Warren J."/>
            <person name="Zhang J."/>
            <person name="Zhao Z."/>
            <person name="Zhou C."/>
            <person name="Zhu D."/>
            <person name="Lee S."/>
            <person name="Bess C."/>
            <person name="Blankenburg K."/>
            <person name="Forbes L."/>
            <person name="Fu Q."/>
            <person name="Gubbala S."/>
            <person name="Hirani K."/>
            <person name="Jayaseelan J.C."/>
            <person name="Lara F."/>
            <person name="Munidasa M."/>
            <person name="Palculict T."/>
            <person name="Patil S."/>
            <person name="Pu L.-L."/>
            <person name="Saada N."/>
            <person name="Tang L."/>
            <person name="Weissenberger G."/>
            <person name="Zhu Y."/>
            <person name="Hemphill L."/>
            <person name="Shang Y."/>
            <person name="Youmans B."/>
            <person name="Ayvaz T."/>
            <person name="Ross M."/>
            <person name="Santibanez J."/>
            <person name="Aqrawi P."/>
            <person name="Gross S."/>
            <person name="Joshi V."/>
            <person name="Fowler G."/>
            <person name="Nazareth L."/>
            <person name="Reid J."/>
            <person name="Worley K."/>
            <person name="Petrosino J."/>
            <person name="Highlander S."/>
            <person name="Gibbs R."/>
        </authorList>
    </citation>
    <scope>NUCLEOTIDE SEQUENCE [LARGE SCALE GENOMIC DNA]</scope>
    <source>
        <strain evidence="1 2">ATCC 25976</strain>
    </source>
</reference>
<evidence type="ECO:0000313" key="2">
    <source>
        <dbReference type="Proteomes" id="UP000005467"/>
    </source>
</evidence>
<sequence length="51" mass="6157">MLANEFEKFASKVSNKRREKENLGSLFFGYFLWRSKESDKKQIKLINVSWK</sequence>